<name>A0A5R8ZX22_PSENT</name>
<sequence>MTWALSRRPGEEIRIFCGDDVSDEEVLAALRGEGLAVRVDGVYTTLSRTPVKGVMVRLSIRAPRCIEVLRNEVIDRSRLSSI</sequence>
<dbReference type="GO" id="GO:0006109">
    <property type="term" value="P:regulation of carbohydrate metabolic process"/>
    <property type="evidence" value="ECO:0007669"/>
    <property type="project" value="InterPro"/>
</dbReference>
<organism evidence="1 2">
    <name type="scientific">Pseudomonas nitroreducens</name>
    <dbReference type="NCBI Taxonomy" id="46680"/>
    <lineage>
        <taxon>Bacteria</taxon>
        <taxon>Pseudomonadati</taxon>
        <taxon>Pseudomonadota</taxon>
        <taxon>Gammaproteobacteria</taxon>
        <taxon>Pseudomonadales</taxon>
        <taxon>Pseudomonadaceae</taxon>
        <taxon>Pseudomonas</taxon>
    </lineage>
</organism>
<proteinExistence type="predicted"/>
<dbReference type="Proteomes" id="UP000307510">
    <property type="component" value="Unassembled WGS sequence"/>
</dbReference>
<evidence type="ECO:0000313" key="2">
    <source>
        <dbReference type="Proteomes" id="UP000307510"/>
    </source>
</evidence>
<reference evidence="1 2" key="1">
    <citation type="submission" date="2019-05" db="EMBL/GenBank/DDBJ databases">
        <authorList>
            <person name="Moore K."/>
            <person name="O'Neill P."/>
            <person name="Farbos A."/>
            <person name="Studholme D.J."/>
        </authorList>
    </citation>
    <scope>NUCLEOTIDE SEQUENCE [LARGE SCALE GENOMIC DNA]</scope>
    <source>
        <strain evidence="1 2">DSM 9128</strain>
    </source>
</reference>
<dbReference type="GO" id="GO:0003723">
    <property type="term" value="F:RNA binding"/>
    <property type="evidence" value="ECO:0007669"/>
    <property type="project" value="InterPro"/>
</dbReference>
<dbReference type="InterPro" id="IPR036107">
    <property type="entry name" value="CsrA_sf"/>
</dbReference>
<evidence type="ECO:0000313" key="1">
    <source>
        <dbReference type="EMBL" id="TLP70840.1"/>
    </source>
</evidence>
<accession>A0A5R8ZX22</accession>
<dbReference type="AlphaFoldDB" id="A0A5R8ZX22"/>
<protein>
    <submittedName>
        <fullName evidence="1">Uncharacterized protein</fullName>
    </submittedName>
</protein>
<comment type="caution">
    <text evidence="1">The sequence shown here is derived from an EMBL/GenBank/DDBJ whole genome shotgun (WGS) entry which is preliminary data.</text>
</comment>
<dbReference type="RefSeq" id="WP_138215998.1">
    <property type="nucleotide sequence ID" value="NZ_VASG01000007.1"/>
</dbReference>
<reference evidence="2" key="2">
    <citation type="submission" date="2019-06" db="EMBL/GenBank/DDBJ databases">
        <title>AzeR, a transcriptional regulator that responds to azelaic acid in Pseudomonas nitroreducens.</title>
        <authorList>
            <person name="Bez C."/>
            <person name="Javvadi S.G."/>
            <person name="Bertani I."/>
            <person name="Devescovi G."/>
            <person name="Studholme D.J."/>
            <person name="Geller A."/>
            <person name="Levy A."/>
            <person name="Venturi V."/>
        </authorList>
    </citation>
    <scope>NUCLEOTIDE SEQUENCE [LARGE SCALE GENOMIC DNA]</scope>
    <source>
        <strain evidence="2">DSM 9128</strain>
    </source>
</reference>
<dbReference type="Gene3D" id="2.60.40.4380">
    <property type="entry name" value="Translational regulator CsrA"/>
    <property type="match status" value="1"/>
</dbReference>
<gene>
    <name evidence="1" type="ORF">FEA48_23700</name>
</gene>
<dbReference type="EMBL" id="VASG01000007">
    <property type="protein sequence ID" value="TLP70840.1"/>
    <property type="molecule type" value="Genomic_DNA"/>
</dbReference>
<dbReference type="GO" id="GO:0006402">
    <property type="term" value="P:mRNA catabolic process"/>
    <property type="evidence" value="ECO:0007669"/>
    <property type="project" value="InterPro"/>
</dbReference>